<evidence type="ECO:0000256" key="1">
    <source>
        <dbReference type="HAMAP-Rule" id="MF_03046"/>
    </source>
</evidence>
<dbReference type="OrthoDB" id="6221744at2759"/>
<dbReference type="GO" id="GO:0005654">
    <property type="term" value="C:nucleoplasm"/>
    <property type="evidence" value="ECO:0007669"/>
    <property type="project" value="UniProtKB-SubCell"/>
</dbReference>
<dbReference type="GO" id="GO:0006325">
    <property type="term" value="P:chromatin organization"/>
    <property type="evidence" value="ECO:0007669"/>
    <property type="project" value="UniProtKB-KW"/>
</dbReference>
<dbReference type="InterPro" id="IPR038212">
    <property type="entry name" value="TF_EnY2_sf"/>
</dbReference>
<dbReference type="GO" id="GO:0000124">
    <property type="term" value="C:SAGA complex"/>
    <property type="evidence" value="ECO:0007669"/>
    <property type="project" value="UniProtKB-UniRule"/>
</dbReference>
<dbReference type="HAMAP" id="MF_03046">
    <property type="entry name" value="ENY2_Sus1"/>
    <property type="match status" value="1"/>
</dbReference>
<dbReference type="GO" id="GO:0070390">
    <property type="term" value="C:transcription export complex 2"/>
    <property type="evidence" value="ECO:0007669"/>
    <property type="project" value="UniProtKB-UniRule"/>
</dbReference>
<proteinExistence type="inferred from homology"/>
<keyword evidence="1" id="KW-0539">Nucleus</keyword>
<keyword evidence="1" id="KW-0813">Transport</keyword>
<evidence type="ECO:0000313" key="3">
    <source>
        <dbReference type="Proteomes" id="UP000054324"/>
    </source>
</evidence>
<accession>A0A074Z6F0</accession>
<keyword evidence="1" id="KW-0156">Chromatin regulator</keyword>
<keyword evidence="1" id="KW-0509">mRNA transport</keyword>
<dbReference type="Pfam" id="PF10163">
    <property type="entry name" value="EnY2"/>
    <property type="match status" value="1"/>
</dbReference>
<keyword evidence="1" id="KW-0804">Transcription</keyword>
<dbReference type="GO" id="GO:0006406">
    <property type="term" value="P:mRNA export from nucleus"/>
    <property type="evidence" value="ECO:0007669"/>
    <property type="project" value="UniProtKB-UniRule"/>
</dbReference>
<dbReference type="GO" id="GO:0005643">
    <property type="term" value="C:nuclear pore"/>
    <property type="evidence" value="ECO:0007669"/>
    <property type="project" value="UniProtKB-UniRule"/>
</dbReference>
<dbReference type="STRING" id="6198.A0A074Z6F0"/>
<keyword evidence="3" id="KW-1185">Reference proteome</keyword>
<dbReference type="InterPro" id="IPR018783">
    <property type="entry name" value="TF_ENY2"/>
</dbReference>
<keyword evidence="1" id="KW-0811">Translocation</keyword>
<sequence>MSEKRAAIANKITDLLVKTGEKQRLLAFIEDRLIETGWNEKVKQACKDYIKSKGVDNINVEMVVQAITPSARQVIPSEVRQDVLDHLKRFLVQYDIEV</sequence>
<comment type="function">
    <text evidence="1">Involved in mRNA export coupled transcription activation by association with both the TREX-2 and the SAGA complexes. The transcription regulatory histone acetylation (HAT) complex SAGA is a multiprotein complex that activates transcription by remodeling chromatin and mediating histone acetylation and deubiquitination. Within the SAGA complex, participates to a subcomplex that specifically deubiquitinates histones. The SAGA complex is recruited to specific gene promoters by activators, where it is required for transcription. The TREX-2 complex functions in docking export-competent ribonucleoprotein particles (mRNPs) to the nuclear entrance of the nuclear pore complex (nuclear basket). TREX-2 participates in mRNA export and accurate chromatin positioning in the nucleus by tethering genes to the nuclear periphery.</text>
</comment>
<dbReference type="AlphaFoldDB" id="A0A074Z6F0"/>
<dbReference type="GO" id="GO:0071819">
    <property type="term" value="C:DUBm complex"/>
    <property type="evidence" value="ECO:0007669"/>
    <property type="project" value="UniProtKB-UniRule"/>
</dbReference>
<dbReference type="EMBL" id="KL597841">
    <property type="protein sequence ID" value="KER18820.1"/>
    <property type="molecule type" value="Genomic_DNA"/>
</dbReference>
<dbReference type="GO" id="GO:0006368">
    <property type="term" value="P:transcription elongation by RNA polymerase II"/>
    <property type="evidence" value="ECO:0007669"/>
    <property type="project" value="UniProtKB-UniRule"/>
</dbReference>
<dbReference type="CTD" id="20326310"/>
<organism evidence="2 3">
    <name type="scientific">Opisthorchis viverrini</name>
    <name type="common">Southeast Asian liver fluke</name>
    <dbReference type="NCBI Taxonomy" id="6198"/>
    <lineage>
        <taxon>Eukaryota</taxon>
        <taxon>Metazoa</taxon>
        <taxon>Spiralia</taxon>
        <taxon>Lophotrochozoa</taxon>
        <taxon>Platyhelminthes</taxon>
        <taxon>Trematoda</taxon>
        <taxon>Digenea</taxon>
        <taxon>Opisthorchiida</taxon>
        <taxon>Opisthorchiata</taxon>
        <taxon>Opisthorchiidae</taxon>
        <taxon>Opisthorchis</taxon>
    </lineage>
</organism>
<comment type="subunit">
    <text evidence="1">Component of the nuclear pore complex (NPC)-associated TREX-2 complex (transcription and export complex 2). Component of the SAGA transcription coactivator-HAT complex. Within the SAGA complex, participates to a subcomplex of SAGA called the DUB module (deubiquitination module).</text>
</comment>
<dbReference type="GeneID" id="20326310"/>
<keyword evidence="1" id="KW-0010">Activator</keyword>
<dbReference type="PANTHER" id="PTHR12514">
    <property type="entry name" value="ENHANCER OF YELLOW 2 TRANSCRIPTION FACTOR"/>
    <property type="match status" value="1"/>
</dbReference>
<comment type="similarity">
    <text evidence="1">Belongs to the ENY2 family.</text>
</comment>
<comment type="subcellular location">
    <subcellularLocation>
        <location evidence="1">Nucleus</location>
        <location evidence="1">Nucleoplasm</location>
    </subcellularLocation>
</comment>
<keyword evidence="1" id="KW-0653">Protein transport</keyword>
<reference evidence="2 3" key="1">
    <citation type="submission" date="2013-11" db="EMBL/GenBank/DDBJ databases">
        <title>Opisthorchis viverrini - life in the bile duct.</title>
        <authorList>
            <person name="Young N.D."/>
            <person name="Nagarajan N."/>
            <person name="Lin S.J."/>
            <person name="Korhonen P.K."/>
            <person name="Jex A.R."/>
            <person name="Hall R.S."/>
            <person name="Safavi-Hemami H."/>
            <person name="Kaewkong W."/>
            <person name="Bertrand D."/>
            <person name="Gao S."/>
            <person name="Seet Q."/>
            <person name="Wongkham S."/>
            <person name="Teh B.T."/>
            <person name="Wongkham C."/>
            <person name="Intapan P.M."/>
            <person name="Maleewong W."/>
            <person name="Yang X."/>
            <person name="Hu M."/>
            <person name="Wang Z."/>
            <person name="Hofmann A."/>
            <person name="Sternberg P.W."/>
            <person name="Tan P."/>
            <person name="Wang J."/>
            <person name="Gasser R.B."/>
        </authorList>
    </citation>
    <scope>NUCLEOTIDE SEQUENCE [LARGE SCALE GENOMIC DNA]</scope>
</reference>
<dbReference type="GO" id="GO:0003713">
    <property type="term" value="F:transcription coactivator activity"/>
    <property type="evidence" value="ECO:0007669"/>
    <property type="project" value="UniProtKB-UniRule"/>
</dbReference>
<protein>
    <recommendedName>
        <fullName evidence="1">Transcription and mRNA export factor ENY2</fullName>
    </recommendedName>
    <alternativeName>
        <fullName evidence="1">Enhancer of yellow 2 transcription factor homolog</fullName>
    </alternativeName>
</protein>
<keyword evidence="1" id="KW-0805">Transcription regulation</keyword>
<evidence type="ECO:0000313" key="2">
    <source>
        <dbReference type="EMBL" id="KER18820.1"/>
    </source>
</evidence>
<dbReference type="Proteomes" id="UP000054324">
    <property type="component" value="Unassembled WGS sequence"/>
</dbReference>
<dbReference type="Gene3D" id="1.10.246.140">
    <property type="match status" value="1"/>
</dbReference>
<dbReference type="RefSeq" id="XP_009177433.1">
    <property type="nucleotide sequence ID" value="XM_009179169.1"/>
</dbReference>
<gene>
    <name evidence="2" type="ORF">T265_12142</name>
</gene>
<dbReference type="KEGG" id="ovi:T265_12142"/>
<name>A0A074Z6F0_OPIVI</name>
<dbReference type="GO" id="GO:0015031">
    <property type="term" value="P:protein transport"/>
    <property type="evidence" value="ECO:0007669"/>
    <property type="project" value="UniProtKB-KW"/>
</dbReference>